<dbReference type="InterPro" id="IPR008929">
    <property type="entry name" value="Chondroitin_lyas"/>
</dbReference>
<evidence type="ECO:0000313" key="3">
    <source>
        <dbReference type="EMBL" id="QLD12390.1"/>
    </source>
</evidence>
<gene>
    <name evidence="3" type="ORF">HW566_11770</name>
</gene>
<comment type="subcellular location">
    <subcellularLocation>
        <location evidence="1">Cell envelope</location>
    </subcellularLocation>
</comment>
<organism evidence="3 4">
    <name type="scientific">Microbacterium oleivorans</name>
    <dbReference type="NCBI Taxonomy" id="273677"/>
    <lineage>
        <taxon>Bacteria</taxon>
        <taxon>Bacillati</taxon>
        <taxon>Actinomycetota</taxon>
        <taxon>Actinomycetes</taxon>
        <taxon>Micrococcales</taxon>
        <taxon>Microbacteriaceae</taxon>
        <taxon>Microbacterium</taxon>
    </lineage>
</organism>
<dbReference type="Gene3D" id="1.50.10.100">
    <property type="entry name" value="Chondroitin AC/alginate lyase"/>
    <property type="match status" value="1"/>
</dbReference>
<dbReference type="GO" id="GO:0030313">
    <property type="term" value="C:cell envelope"/>
    <property type="evidence" value="ECO:0007669"/>
    <property type="project" value="UniProtKB-SubCell"/>
</dbReference>
<dbReference type="RefSeq" id="WP_178013105.1">
    <property type="nucleotide sequence ID" value="NZ_CP058316.1"/>
</dbReference>
<dbReference type="SUPFAM" id="SSF48230">
    <property type="entry name" value="Chondroitin AC/alginate lyase"/>
    <property type="match status" value="1"/>
</dbReference>
<dbReference type="EMBL" id="CP058316">
    <property type="protein sequence ID" value="QLD12390.1"/>
    <property type="molecule type" value="Genomic_DNA"/>
</dbReference>
<protein>
    <submittedName>
        <fullName evidence="3">Heparinase II/III family protein</fullName>
    </submittedName>
</protein>
<dbReference type="Gene3D" id="2.70.98.70">
    <property type="match status" value="1"/>
</dbReference>
<dbReference type="AlphaFoldDB" id="A0A7D5EYC7"/>
<proteinExistence type="predicted"/>
<dbReference type="Pfam" id="PF07940">
    <property type="entry name" value="Hepar_II_III_C"/>
    <property type="match status" value="1"/>
</dbReference>
<reference evidence="3 4" key="1">
    <citation type="submission" date="2020-06" db="EMBL/GenBank/DDBJ databases">
        <authorList>
            <person name="Jo H."/>
        </authorList>
    </citation>
    <scope>NUCLEOTIDE SEQUENCE [LARGE SCALE GENOMIC DNA]</scope>
    <source>
        <strain evidence="3 4">I46</strain>
    </source>
</reference>
<evidence type="ECO:0000313" key="4">
    <source>
        <dbReference type="Proteomes" id="UP000509638"/>
    </source>
</evidence>
<dbReference type="Proteomes" id="UP000509638">
    <property type="component" value="Chromosome"/>
</dbReference>
<evidence type="ECO:0000256" key="1">
    <source>
        <dbReference type="ARBA" id="ARBA00004196"/>
    </source>
</evidence>
<feature type="domain" description="Heparinase II/III-like C-terminal" evidence="2">
    <location>
        <begin position="427"/>
        <end position="571"/>
    </location>
</feature>
<evidence type="ECO:0000259" key="2">
    <source>
        <dbReference type="Pfam" id="PF07940"/>
    </source>
</evidence>
<sequence>MLWNTDGFAGPLAALCRDVAATLLPVGRALPVPAAGLRGGRGIPHATLAPLLARARADLDTAWPQPLASQAARVHGDGDRDMYEQRVFERQRRLSRAVVAALVDDDPRWLDEVADGVWLLAEQSSWCWPAHDDTRSRHGSVLATVTDPFLDLGAGEVVGQLAWIDHVLGARLDERYPGVRRRVRHEAEVRVFAPFLERRDWHWIGLDGDVHNWNPWIHGNVLVAALALCDDEVRRERLVALAAQGIDRYVAALPGDGAIDEGYAYWWNGACRALEALDLLAFATGGAWDPVAAVPALRETVAFPHRSHLGGPWYVNLADGPARPPADQPWHALHRAARVVDDAAAQRHAIVAQRTLDGPAAGEDAGLGRMLRALADREWLAATNPETPAPEASPLPRKVWLPSTQVWLARASEGSPAGLTVVLKGGHNDENHNHNDVGSVIVASDGVPVIVDAGRPTYTAQTFGPHRYDIWTMQSDWHSVPRVSGLSQPPGRAFAASDARLTRSDEIPAMDVEIGGAYPPGAVATWRRQTSLDRRAARVEIHDRWQGAGPATAVRLLLAGEVTAGPGWARVVPLDGAGPVRIAWAADAPHTLEARDLDDPMLSDVWGRSLTRLEIGVDGRTELRVTVEQERNEDERS</sequence>
<dbReference type="GO" id="GO:0016829">
    <property type="term" value="F:lyase activity"/>
    <property type="evidence" value="ECO:0007669"/>
    <property type="project" value="InterPro"/>
</dbReference>
<dbReference type="InterPro" id="IPR012480">
    <property type="entry name" value="Hepar_II_III_C"/>
</dbReference>
<accession>A0A7D5EYC7</accession>
<name>A0A7D5EYC7_9MICO</name>